<dbReference type="Pfam" id="PF25948">
    <property type="entry name" value="DUF7986"/>
    <property type="match status" value="1"/>
</dbReference>
<dbReference type="InterPro" id="IPR058292">
    <property type="entry name" value="DUF7986"/>
</dbReference>
<accession>A0A1M5QGZ4</accession>
<organism evidence="1 2">
    <name type="scientific">Bradyrhizobium erythrophlei</name>
    <dbReference type="NCBI Taxonomy" id="1437360"/>
    <lineage>
        <taxon>Bacteria</taxon>
        <taxon>Pseudomonadati</taxon>
        <taxon>Pseudomonadota</taxon>
        <taxon>Alphaproteobacteria</taxon>
        <taxon>Hyphomicrobiales</taxon>
        <taxon>Nitrobacteraceae</taxon>
        <taxon>Bradyrhizobium</taxon>
    </lineage>
</organism>
<evidence type="ECO:0000313" key="2">
    <source>
        <dbReference type="Proteomes" id="UP000190675"/>
    </source>
</evidence>
<proteinExistence type="predicted"/>
<gene>
    <name evidence="1" type="ORF">SAMN05444169_5935</name>
</gene>
<sequence length="232" mass="25540">MPQAFQASLELRGGETHVLSRTDVLNRYRRYSDLRKSIQTAVLDIIPHSRFLAHAKRIGLSDGKVLFTDDFVELTLAFDLAVYTAEPGRTRAIDRMARNRLTASAPEEALVLRGLQAARFSVFRVIGCCEPAGILFEDLMRGGAATILDEGLELSAKDGEVFAMRVAPIEEFAITCGAVVPLDMGTSDEIILFLTDGVPNPELSALADDRRFAASLYRLAIELGLMDFVAYR</sequence>
<dbReference type="Proteomes" id="UP000190675">
    <property type="component" value="Chromosome I"/>
</dbReference>
<dbReference type="OrthoDB" id="7261602at2"/>
<dbReference type="RefSeq" id="WP_154073486.1">
    <property type="nucleotide sequence ID" value="NZ_LT670818.1"/>
</dbReference>
<protein>
    <submittedName>
        <fullName evidence="1">Uncharacterized protein</fullName>
    </submittedName>
</protein>
<reference evidence="1 2" key="1">
    <citation type="submission" date="2016-11" db="EMBL/GenBank/DDBJ databases">
        <authorList>
            <person name="Jaros S."/>
            <person name="Januszkiewicz K."/>
            <person name="Wedrychowicz H."/>
        </authorList>
    </citation>
    <scope>NUCLEOTIDE SEQUENCE [LARGE SCALE GENOMIC DNA]</scope>
    <source>
        <strain evidence="1 2">GAS242</strain>
    </source>
</reference>
<dbReference type="AlphaFoldDB" id="A0A1M5QGZ4"/>
<name>A0A1M5QGZ4_9BRAD</name>
<dbReference type="EMBL" id="LT670818">
    <property type="protein sequence ID" value="SHH13377.1"/>
    <property type="molecule type" value="Genomic_DNA"/>
</dbReference>
<evidence type="ECO:0000313" key="1">
    <source>
        <dbReference type="EMBL" id="SHH13377.1"/>
    </source>
</evidence>